<dbReference type="PANTHER" id="PTHR47594:SF3">
    <property type="entry name" value="PROTEIN THYLAKOID ASSEMBLY 8, CHLOROPLASTIC"/>
    <property type="match status" value="1"/>
</dbReference>
<dbReference type="PANTHER" id="PTHR47594">
    <property type="entry name" value="PPR CONTAINING PLANT-LIKE PROTEIN"/>
    <property type="match status" value="1"/>
</dbReference>
<dbReference type="GO" id="GO:0000373">
    <property type="term" value="P:Group II intron splicing"/>
    <property type="evidence" value="ECO:0007669"/>
    <property type="project" value="InterPro"/>
</dbReference>
<proteinExistence type="predicted"/>
<dbReference type="InterPro" id="IPR044190">
    <property type="entry name" value="THA8-like"/>
</dbReference>
<organism evidence="1 2">
    <name type="scientific">Linum trigynum</name>
    <dbReference type="NCBI Taxonomy" id="586398"/>
    <lineage>
        <taxon>Eukaryota</taxon>
        <taxon>Viridiplantae</taxon>
        <taxon>Streptophyta</taxon>
        <taxon>Embryophyta</taxon>
        <taxon>Tracheophyta</taxon>
        <taxon>Spermatophyta</taxon>
        <taxon>Magnoliopsida</taxon>
        <taxon>eudicotyledons</taxon>
        <taxon>Gunneridae</taxon>
        <taxon>Pentapetalae</taxon>
        <taxon>rosids</taxon>
        <taxon>fabids</taxon>
        <taxon>Malpighiales</taxon>
        <taxon>Linaceae</taxon>
        <taxon>Linum</taxon>
    </lineage>
</organism>
<gene>
    <name evidence="1" type="ORF">LTRI10_LOCUS19797</name>
</gene>
<evidence type="ECO:0000313" key="2">
    <source>
        <dbReference type="Proteomes" id="UP001497516"/>
    </source>
</evidence>
<dbReference type="Proteomes" id="UP001497516">
    <property type="component" value="Chromosome 3"/>
</dbReference>
<dbReference type="EMBL" id="OZ034816">
    <property type="protein sequence ID" value="CAL1378198.1"/>
    <property type="molecule type" value="Genomic_DNA"/>
</dbReference>
<reference evidence="1 2" key="1">
    <citation type="submission" date="2024-04" db="EMBL/GenBank/DDBJ databases">
        <authorList>
            <person name="Fracassetti M."/>
        </authorList>
    </citation>
    <scope>NUCLEOTIDE SEQUENCE [LARGE SCALE GENOMIC DNA]</scope>
</reference>
<dbReference type="InterPro" id="IPR011990">
    <property type="entry name" value="TPR-like_helical_dom_sf"/>
</dbReference>
<dbReference type="GO" id="GO:0009658">
    <property type="term" value="P:chloroplast organization"/>
    <property type="evidence" value="ECO:0007669"/>
    <property type="project" value="InterPro"/>
</dbReference>
<dbReference type="GO" id="GO:0003723">
    <property type="term" value="F:RNA binding"/>
    <property type="evidence" value="ECO:0007669"/>
    <property type="project" value="InterPro"/>
</dbReference>
<evidence type="ECO:0000313" key="1">
    <source>
        <dbReference type="EMBL" id="CAL1378198.1"/>
    </source>
</evidence>
<sequence>MASASSLRSTFTPPPFISFNPRPQSLTQSIAAFAPVRCGPRSNRGPLMKGRILSTEAIHAVQSLKRAYRSSEQPKLPNLSRLLKPDLVAVLRELLRQDLCHIALRVFSTLRLEFPDQQADLNLYGDAIFALLRNGMVDEIDGLVGELEAAAAEGKVDWEGDKGAVRVVKGVVEAGRKESTVKIVGMLRRSGCGDTWTADEYAVNFLCKGLRNGGEEGLAAEVEKEFGRIICGSVMP</sequence>
<dbReference type="Gene3D" id="1.25.40.10">
    <property type="entry name" value="Tetratricopeptide repeat domain"/>
    <property type="match status" value="1"/>
</dbReference>
<name>A0AAV2DX14_9ROSI</name>
<keyword evidence="2" id="KW-1185">Reference proteome</keyword>
<accession>A0AAV2DX14</accession>
<dbReference type="AlphaFoldDB" id="A0AAV2DX14"/>
<protein>
    <submittedName>
        <fullName evidence="1">Uncharacterized protein</fullName>
    </submittedName>
</protein>